<feature type="region of interest" description="Disordered" evidence="1">
    <location>
        <begin position="39"/>
        <end position="78"/>
    </location>
</feature>
<keyword evidence="2" id="KW-1133">Transmembrane helix</keyword>
<evidence type="ECO:0000256" key="2">
    <source>
        <dbReference type="SAM" id="Phobius"/>
    </source>
</evidence>
<organism evidence="4 5">
    <name type="scientific">Rubrobacter tropicus</name>
    <dbReference type="NCBI Taxonomy" id="2653851"/>
    <lineage>
        <taxon>Bacteria</taxon>
        <taxon>Bacillati</taxon>
        <taxon>Actinomycetota</taxon>
        <taxon>Rubrobacteria</taxon>
        <taxon>Rubrobacterales</taxon>
        <taxon>Rubrobacteraceae</taxon>
        <taxon>Rubrobacter</taxon>
    </lineage>
</organism>
<dbReference type="AlphaFoldDB" id="A0A6G8QFU4"/>
<evidence type="ECO:0000256" key="3">
    <source>
        <dbReference type="SAM" id="SignalP"/>
    </source>
</evidence>
<gene>
    <name evidence="4" type="ORF">GBA63_21680</name>
</gene>
<evidence type="ECO:0008006" key="6">
    <source>
        <dbReference type="Google" id="ProtNLM"/>
    </source>
</evidence>
<feature type="transmembrane region" description="Helical" evidence="2">
    <location>
        <begin position="247"/>
        <end position="266"/>
    </location>
</feature>
<feature type="chain" id="PRO_5026129147" description="TrbL/VirB6 plasmid conjugal transfer protein" evidence="3">
    <location>
        <begin position="39"/>
        <end position="368"/>
    </location>
</feature>
<dbReference type="KEGG" id="rub:GBA63_21680"/>
<dbReference type="EMBL" id="CP045120">
    <property type="protein sequence ID" value="QIN85332.1"/>
    <property type="molecule type" value="Genomic_DNA"/>
</dbReference>
<keyword evidence="5" id="KW-1185">Reference proteome</keyword>
<keyword evidence="4" id="KW-0614">Plasmid</keyword>
<feature type="transmembrane region" description="Helical" evidence="2">
    <location>
        <begin position="278"/>
        <end position="299"/>
    </location>
</feature>
<dbReference type="Proteomes" id="UP000501452">
    <property type="component" value="Plasmid unnamed1"/>
</dbReference>
<accession>A0A6G8QFU4</accession>
<feature type="signal peptide" evidence="3">
    <location>
        <begin position="1"/>
        <end position="38"/>
    </location>
</feature>
<protein>
    <recommendedName>
        <fullName evidence="6">TrbL/VirB6 plasmid conjugal transfer protein</fullName>
    </recommendedName>
</protein>
<feature type="transmembrane region" description="Helical" evidence="2">
    <location>
        <begin position="311"/>
        <end position="329"/>
    </location>
</feature>
<name>A0A6G8QFU4_9ACTN</name>
<evidence type="ECO:0000313" key="4">
    <source>
        <dbReference type="EMBL" id="QIN85332.1"/>
    </source>
</evidence>
<feature type="transmembrane region" description="Helical" evidence="2">
    <location>
        <begin position="168"/>
        <end position="188"/>
    </location>
</feature>
<sequence>MRRPPDNPLNPPSRRAAPCLLALLVALMTVLWAPAALADEPAPGMDPDTFNGGMDGGDEPKEETSMQGTSEEEDSEGGLVSGIAEDVFNTITNNIVEKTADAAAGWAEDFLTDGAFSLPAPEGEIKTFYDQVSGVVQPGAIALLLLTGLMLTLRGANYNTSYATQNALPKIVFFFAALAFFPEVMGMISDVTRNLADALVDPSQLSDAYVRLVEAQVKNGGLLGGLIVLIAAVMLLFLFAISIFKSFLFGVLFIAGPLAMFVYPIPTLSGLTAQWFKGTVACSAIPLLWAIEASIGSALISAPEMMFGEGYSNNFIVPVLVLVLSWVMIKTPFKVFEWCFYGYSAGSGLVSHVARAGATRFATGAFGR</sequence>
<evidence type="ECO:0000256" key="1">
    <source>
        <dbReference type="SAM" id="MobiDB-lite"/>
    </source>
</evidence>
<geneLocation type="plasmid" evidence="4 5">
    <name>unnamed1</name>
</geneLocation>
<feature type="transmembrane region" description="Helical" evidence="2">
    <location>
        <begin position="135"/>
        <end position="156"/>
    </location>
</feature>
<reference evidence="4 5" key="1">
    <citation type="submission" date="2019-10" db="EMBL/GenBank/DDBJ databases">
        <title>Rubrobacter sp nov SCSIO 52090 isolated from a deep-sea sediment in the South China Sea.</title>
        <authorList>
            <person name="Chen R.W."/>
        </authorList>
    </citation>
    <scope>NUCLEOTIDE SEQUENCE [LARGE SCALE GENOMIC DNA]</scope>
    <source>
        <strain evidence="4 5">SCSIO 52909</strain>
        <plasmid evidence="4 5">unnamed1</plasmid>
    </source>
</reference>
<dbReference type="RefSeq" id="WP_166180535.1">
    <property type="nucleotide sequence ID" value="NZ_CP045120.1"/>
</dbReference>
<keyword evidence="2" id="KW-0472">Membrane</keyword>
<evidence type="ECO:0000313" key="5">
    <source>
        <dbReference type="Proteomes" id="UP000501452"/>
    </source>
</evidence>
<feature type="transmembrane region" description="Helical" evidence="2">
    <location>
        <begin position="221"/>
        <end position="240"/>
    </location>
</feature>
<keyword evidence="2" id="KW-0812">Transmembrane</keyword>
<keyword evidence="3" id="KW-0732">Signal</keyword>
<proteinExistence type="predicted"/>